<evidence type="ECO:0000313" key="11">
    <source>
        <dbReference type="Proteomes" id="UP000253664"/>
    </source>
</evidence>
<keyword evidence="7" id="KW-0503">Monooxygenase</keyword>
<comment type="caution">
    <text evidence="10">The sequence shown here is derived from an EMBL/GenBank/DDBJ whole genome shotgun (WGS) entry which is preliminary data.</text>
</comment>
<evidence type="ECO:0000256" key="2">
    <source>
        <dbReference type="ARBA" id="ARBA00010617"/>
    </source>
</evidence>
<dbReference type="STRING" id="1330021.A0A367KZ57"/>
<evidence type="ECO:0000256" key="8">
    <source>
        <dbReference type="PIRSR" id="PIRSR602403-1"/>
    </source>
</evidence>
<dbReference type="InterPro" id="IPR002403">
    <property type="entry name" value="Cyt_P450_E_grp-IV"/>
</dbReference>
<organism evidence="10 11">
    <name type="scientific">Ophiocordyceps polyrhachis-furcata BCC 54312</name>
    <dbReference type="NCBI Taxonomy" id="1330021"/>
    <lineage>
        <taxon>Eukaryota</taxon>
        <taxon>Fungi</taxon>
        <taxon>Dikarya</taxon>
        <taxon>Ascomycota</taxon>
        <taxon>Pezizomycotina</taxon>
        <taxon>Sordariomycetes</taxon>
        <taxon>Hypocreomycetidae</taxon>
        <taxon>Hypocreales</taxon>
        <taxon>Ophiocordycipitaceae</taxon>
        <taxon>Ophiocordyceps</taxon>
    </lineage>
</organism>
<feature type="transmembrane region" description="Helical" evidence="9">
    <location>
        <begin position="6"/>
        <end position="23"/>
    </location>
</feature>
<name>A0A367KZ57_9HYPO</name>
<evidence type="ECO:0000256" key="6">
    <source>
        <dbReference type="ARBA" id="ARBA00023004"/>
    </source>
</evidence>
<gene>
    <name evidence="10" type="ORF">L249_4572</name>
</gene>
<evidence type="ECO:0000256" key="4">
    <source>
        <dbReference type="ARBA" id="ARBA00022723"/>
    </source>
</evidence>
<dbReference type="EMBL" id="LKCN02000028">
    <property type="protein sequence ID" value="RCI07463.1"/>
    <property type="molecule type" value="Genomic_DNA"/>
</dbReference>
<dbReference type="AlphaFoldDB" id="A0A367KZ57"/>
<sequence>MPSSLLLVQAPIAFALFLGILLVELGRRRKSNIPTIRKWPALFPEILERLTYNRNAVDLVREGYSKYKDGPFRLLKMDMDLVVIPLKYASELRAVTSDKLDPLTASFDDNAGHLTKILLGSELHSDAIHRRLTPGLARIIPVVVDELRFAFDHVLMNHDPDSTTAVNPYDMVLDLSTRAAARIFVGEPICRDETFLQTTASYSRNSFSTIDTFRNLGSLVGLFGRAMSSTVTDAREQLAYVQRLLGSEVSRRRALPDEKHDDFLQWCMDLARTPDEALPESIAHRTLGILSMAVVHTTAMASTHMLFDLVSNPDLLEAVREEQRRILPGGWSTISQKAMLDMRLLDSLMRESQRFNPVGEFTFRRIVRKPITLSDGYRLYPGQQIAIPAKNLNRDEGVIPEADSWDPCRWATQKQASASFAHSSSANLHFGLGRYACPGRFFAAYMIKAIMSRLLLEYDIQLQNGSRHRPPNIISGDKILPNRDAVVLLRRHA</sequence>
<protein>
    <recommendedName>
        <fullName evidence="12">Cytochrome P450 monooxygenase</fullName>
    </recommendedName>
</protein>
<dbReference type="InterPro" id="IPR001128">
    <property type="entry name" value="Cyt_P450"/>
</dbReference>
<evidence type="ECO:0000256" key="3">
    <source>
        <dbReference type="ARBA" id="ARBA00022617"/>
    </source>
</evidence>
<dbReference type="Pfam" id="PF00067">
    <property type="entry name" value="p450"/>
    <property type="match status" value="1"/>
</dbReference>
<dbReference type="Proteomes" id="UP000253664">
    <property type="component" value="Unassembled WGS sequence"/>
</dbReference>
<dbReference type="GO" id="GO:0005506">
    <property type="term" value="F:iron ion binding"/>
    <property type="evidence" value="ECO:0007669"/>
    <property type="project" value="InterPro"/>
</dbReference>
<reference evidence="10 11" key="1">
    <citation type="journal article" date="2015" name="BMC Genomics">
        <title>Insights from the genome of Ophiocordyceps polyrhachis-furcata to pathogenicity and host specificity in insect fungi.</title>
        <authorList>
            <person name="Wichadakul D."/>
            <person name="Kobmoo N."/>
            <person name="Ingsriswang S."/>
            <person name="Tangphatsornruang S."/>
            <person name="Chantasingh D."/>
            <person name="Luangsa-ard J.J."/>
            <person name="Eurwilaichitr L."/>
        </authorList>
    </citation>
    <scope>NUCLEOTIDE SEQUENCE [LARGE SCALE GENOMIC DNA]</scope>
    <source>
        <strain evidence="10 11">BCC 54312</strain>
    </source>
</reference>
<keyword evidence="4 8" id="KW-0479">Metal-binding</keyword>
<evidence type="ECO:0000256" key="9">
    <source>
        <dbReference type="SAM" id="Phobius"/>
    </source>
</evidence>
<dbReference type="Gene3D" id="1.10.630.10">
    <property type="entry name" value="Cytochrome P450"/>
    <property type="match status" value="1"/>
</dbReference>
<evidence type="ECO:0000313" key="10">
    <source>
        <dbReference type="EMBL" id="RCI07463.1"/>
    </source>
</evidence>
<evidence type="ECO:0000256" key="1">
    <source>
        <dbReference type="ARBA" id="ARBA00001971"/>
    </source>
</evidence>
<keyword evidence="9" id="KW-0472">Membrane</keyword>
<keyword evidence="11" id="KW-1185">Reference proteome</keyword>
<dbReference type="SUPFAM" id="SSF48264">
    <property type="entry name" value="Cytochrome P450"/>
    <property type="match status" value="1"/>
</dbReference>
<dbReference type="PANTHER" id="PTHR46206">
    <property type="entry name" value="CYTOCHROME P450"/>
    <property type="match status" value="1"/>
</dbReference>
<dbReference type="GO" id="GO:0020037">
    <property type="term" value="F:heme binding"/>
    <property type="evidence" value="ECO:0007669"/>
    <property type="project" value="InterPro"/>
</dbReference>
<keyword evidence="5" id="KW-0560">Oxidoreductase</keyword>
<comment type="similarity">
    <text evidence="2">Belongs to the cytochrome P450 family.</text>
</comment>
<accession>A0A367KZ57</accession>
<dbReference type="CDD" id="cd11041">
    <property type="entry name" value="CYP503A1-like"/>
    <property type="match status" value="1"/>
</dbReference>
<dbReference type="PRINTS" id="PR00465">
    <property type="entry name" value="EP450IV"/>
</dbReference>
<keyword evidence="6 8" id="KW-0408">Iron</keyword>
<keyword evidence="9" id="KW-0812">Transmembrane</keyword>
<evidence type="ECO:0008006" key="12">
    <source>
        <dbReference type="Google" id="ProtNLM"/>
    </source>
</evidence>
<keyword evidence="9" id="KW-1133">Transmembrane helix</keyword>
<evidence type="ECO:0000256" key="5">
    <source>
        <dbReference type="ARBA" id="ARBA00023002"/>
    </source>
</evidence>
<keyword evidence="3 8" id="KW-0349">Heme</keyword>
<feature type="binding site" description="axial binding residue" evidence="8">
    <location>
        <position position="437"/>
    </location>
    <ligand>
        <name>heme</name>
        <dbReference type="ChEBI" id="CHEBI:30413"/>
    </ligand>
    <ligandPart>
        <name>Fe</name>
        <dbReference type="ChEBI" id="CHEBI:18248"/>
    </ligandPart>
</feature>
<comment type="cofactor">
    <cofactor evidence="1 8">
        <name>heme</name>
        <dbReference type="ChEBI" id="CHEBI:30413"/>
    </cofactor>
</comment>
<evidence type="ECO:0000256" key="7">
    <source>
        <dbReference type="ARBA" id="ARBA00023033"/>
    </source>
</evidence>
<dbReference type="OrthoDB" id="1844152at2759"/>
<dbReference type="PANTHER" id="PTHR46206:SF7">
    <property type="entry name" value="P450, PUTATIVE (EUROFUNG)-RELATED"/>
    <property type="match status" value="1"/>
</dbReference>
<proteinExistence type="inferred from homology"/>
<dbReference type="GO" id="GO:0016705">
    <property type="term" value="F:oxidoreductase activity, acting on paired donors, with incorporation or reduction of molecular oxygen"/>
    <property type="evidence" value="ECO:0007669"/>
    <property type="project" value="InterPro"/>
</dbReference>
<dbReference type="InterPro" id="IPR036396">
    <property type="entry name" value="Cyt_P450_sf"/>
</dbReference>
<dbReference type="GO" id="GO:0004497">
    <property type="term" value="F:monooxygenase activity"/>
    <property type="evidence" value="ECO:0007669"/>
    <property type="project" value="UniProtKB-KW"/>
</dbReference>